<dbReference type="EMBL" id="JXBL01000001">
    <property type="protein sequence ID" value="KIE42296.1"/>
    <property type="molecule type" value="Genomic_DNA"/>
</dbReference>
<evidence type="ECO:0000313" key="1">
    <source>
        <dbReference type="EMBL" id="KIE42296.1"/>
    </source>
</evidence>
<name>A0A0C1QVV9_9BACT</name>
<sequence>MTMKDFIEQEKRRLQEALHWFNSRGSRMTVRESGDLFLDTLVDSFTVTRIAPHFDAAGNHLRTDFWLLWKALGYDEGFQHAHTIKVVDVRVEDTLMAEHDGKEAEGWLIVELTDDLGRIHHVEMMEPVSEPELAADWQRWIAYRQKNAERFHRIDAQLLEEHLQIAEDWS</sequence>
<keyword evidence="2" id="KW-1185">Reference proteome</keyword>
<dbReference type="RefSeq" id="WP_039644738.1">
    <property type="nucleotide sequence ID" value="NZ_JXBL01000001.1"/>
</dbReference>
<dbReference type="Proteomes" id="UP000031433">
    <property type="component" value="Unassembled WGS sequence"/>
</dbReference>
<gene>
    <name evidence="1" type="ORF">SE37_06505</name>
</gene>
<protein>
    <submittedName>
        <fullName evidence="1">Uncharacterized protein</fullName>
    </submittedName>
</protein>
<dbReference type="AlphaFoldDB" id="A0A0C1QVV9"/>
<evidence type="ECO:0000313" key="2">
    <source>
        <dbReference type="Proteomes" id="UP000031433"/>
    </source>
</evidence>
<accession>A0A0C1QVV9</accession>
<reference evidence="1 2" key="1">
    <citation type="submission" date="2015-01" db="EMBL/GenBank/DDBJ databases">
        <title>Genome sequence of the anaerobic bacterium Geobacter soli GSS01, a dissimilatory Fe(III) reducer from soil.</title>
        <authorList>
            <person name="Yang G."/>
            <person name="Zhou S."/>
        </authorList>
    </citation>
    <scope>NUCLEOTIDE SEQUENCE [LARGE SCALE GENOMIC DNA]</scope>
    <source>
        <strain evidence="1 2">GSS01</strain>
    </source>
</reference>
<comment type="caution">
    <text evidence="1">The sequence shown here is derived from an EMBL/GenBank/DDBJ whole genome shotgun (WGS) entry which is preliminary data.</text>
</comment>
<organism evidence="1 2">
    <name type="scientific">Geobacter soli</name>
    <dbReference type="NCBI Taxonomy" id="1510391"/>
    <lineage>
        <taxon>Bacteria</taxon>
        <taxon>Pseudomonadati</taxon>
        <taxon>Thermodesulfobacteriota</taxon>
        <taxon>Desulfuromonadia</taxon>
        <taxon>Geobacterales</taxon>
        <taxon>Geobacteraceae</taxon>
        <taxon>Geobacter</taxon>
    </lineage>
</organism>
<proteinExistence type="predicted"/>